<dbReference type="Pfam" id="PF13855">
    <property type="entry name" value="LRR_8"/>
    <property type="match status" value="1"/>
</dbReference>
<keyword evidence="6" id="KW-1185">Reference proteome</keyword>
<evidence type="ECO:0000313" key="6">
    <source>
        <dbReference type="Proteomes" id="UP001186944"/>
    </source>
</evidence>
<gene>
    <name evidence="5" type="ORF">FSP39_006195</name>
</gene>
<feature type="signal peptide" evidence="4">
    <location>
        <begin position="1"/>
        <end position="26"/>
    </location>
</feature>
<dbReference type="SUPFAM" id="SSF52058">
    <property type="entry name" value="L domain-like"/>
    <property type="match status" value="1"/>
</dbReference>
<protein>
    <submittedName>
        <fullName evidence="5">Uncharacterized protein</fullName>
    </submittedName>
</protein>
<dbReference type="InterPro" id="IPR032675">
    <property type="entry name" value="LRR_dom_sf"/>
</dbReference>
<dbReference type="Proteomes" id="UP001186944">
    <property type="component" value="Unassembled WGS sequence"/>
</dbReference>
<reference evidence="5" key="1">
    <citation type="submission" date="2019-08" db="EMBL/GenBank/DDBJ databases">
        <title>The improved chromosome-level genome for the pearl oyster Pinctada fucata martensii using PacBio sequencing and Hi-C.</title>
        <authorList>
            <person name="Zheng Z."/>
        </authorList>
    </citation>
    <scope>NUCLEOTIDE SEQUENCE</scope>
    <source>
        <strain evidence="5">ZZ-2019</strain>
        <tissue evidence="5">Adductor muscle</tissue>
    </source>
</reference>
<dbReference type="EMBL" id="VSWD01000007">
    <property type="protein sequence ID" value="KAK3097080.1"/>
    <property type="molecule type" value="Genomic_DNA"/>
</dbReference>
<proteinExistence type="predicted"/>
<dbReference type="GO" id="GO:0031012">
    <property type="term" value="C:extracellular matrix"/>
    <property type="evidence" value="ECO:0007669"/>
    <property type="project" value="TreeGrafter"/>
</dbReference>
<dbReference type="InterPro" id="IPR001611">
    <property type="entry name" value="Leu-rich_rpt"/>
</dbReference>
<dbReference type="InterPro" id="IPR050328">
    <property type="entry name" value="Dev_Immune_Receptor"/>
</dbReference>
<dbReference type="GO" id="GO:0005615">
    <property type="term" value="C:extracellular space"/>
    <property type="evidence" value="ECO:0007669"/>
    <property type="project" value="TreeGrafter"/>
</dbReference>
<feature type="chain" id="PRO_5041660094" evidence="4">
    <location>
        <begin position="27"/>
        <end position="650"/>
    </location>
</feature>
<evidence type="ECO:0000313" key="5">
    <source>
        <dbReference type="EMBL" id="KAK3097080.1"/>
    </source>
</evidence>
<dbReference type="InterPro" id="IPR003591">
    <property type="entry name" value="Leu-rich_rpt_typical-subtyp"/>
</dbReference>
<dbReference type="SMART" id="SM00369">
    <property type="entry name" value="LRR_TYP"/>
    <property type="match status" value="2"/>
</dbReference>
<dbReference type="AlphaFoldDB" id="A0AA89C6Q5"/>
<keyword evidence="1" id="KW-0433">Leucine-rich repeat</keyword>
<name>A0AA89C6Q5_PINIB</name>
<evidence type="ECO:0000256" key="2">
    <source>
        <dbReference type="ARBA" id="ARBA00022729"/>
    </source>
</evidence>
<evidence type="ECO:0000256" key="1">
    <source>
        <dbReference type="ARBA" id="ARBA00022614"/>
    </source>
</evidence>
<dbReference type="Gene3D" id="3.80.10.10">
    <property type="entry name" value="Ribonuclease Inhibitor"/>
    <property type="match status" value="3"/>
</dbReference>
<sequence>MPYTLKALEFLALGVFLLNIAKVGSSKEIVEYEEYAMPNSSPRKILYCPVVECKYMAIHKLKCCLCNGLPDWEYHNRSIGELDVILDTKNSSRGEVINKGPAENLYKLQFNNHLLTAFPDKICNFKTLVIMELQNNLISEIGNVFCLDILDTLILSGNQIREVRANSFKHNQNLRILDLSNNMLVTMDPGVLPPLALSTLILHHNYFKSYDITNLGFMSRPFCMIDISYNRLFEDTITNKLNLTLRNIKKGGQGFVDFQHNQLRIVPNFVEKISMKHLWEASRLWDYAIDVRNNPILCDCKLVPIMEMVRPLLKLTSVFEEFLDIPCFEPPNLRDRTIYNITLTGDWKEMNCPLMPRDDCPDSCKCYYKLSGKRVNFLRAEKRVTVNCTDSELHELPQKVPNGSEYHLFLSRNLISEISPRSYLKLTKILNLSQNKLVEIKYSAAKLMENISKIILTKNSEIIKFPENLKLLNPCRFKFPPVHLVCTCDNIWVKDWLEKSQSHLGKSKCNIDRFYCKTKSEVILLKDFDVDSLLCNKYSDKTEEIERVVLKCQNYIVVLSDEYFGEGTIWTSFEWKSIWKRFLATPTVNLIIMNFDLLERGELPNRPMKALLNLGFAVEFHNQDGDIHEKINQKLDKATIRERSGVQIRN</sequence>
<evidence type="ECO:0000256" key="4">
    <source>
        <dbReference type="SAM" id="SignalP"/>
    </source>
</evidence>
<comment type="caution">
    <text evidence="5">The sequence shown here is derived from an EMBL/GenBank/DDBJ whole genome shotgun (WGS) entry which is preliminary data.</text>
</comment>
<keyword evidence="2 4" id="KW-0732">Signal</keyword>
<accession>A0AA89C6Q5</accession>
<dbReference type="PANTHER" id="PTHR24373">
    <property type="entry name" value="SLIT RELATED LEUCINE-RICH REPEAT NEURONAL PROTEIN"/>
    <property type="match status" value="1"/>
</dbReference>
<organism evidence="5 6">
    <name type="scientific">Pinctada imbricata</name>
    <name type="common">Atlantic pearl-oyster</name>
    <name type="synonym">Pinctada martensii</name>
    <dbReference type="NCBI Taxonomy" id="66713"/>
    <lineage>
        <taxon>Eukaryota</taxon>
        <taxon>Metazoa</taxon>
        <taxon>Spiralia</taxon>
        <taxon>Lophotrochozoa</taxon>
        <taxon>Mollusca</taxon>
        <taxon>Bivalvia</taxon>
        <taxon>Autobranchia</taxon>
        <taxon>Pteriomorphia</taxon>
        <taxon>Pterioida</taxon>
        <taxon>Pterioidea</taxon>
        <taxon>Pteriidae</taxon>
        <taxon>Pinctada</taxon>
    </lineage>
</organism>
<dbReference type="PANTHER" id="PTHR24373:SF370">
    <property type="entry name" value="FISH-LIPS, ISOFORM E"/>
    <property type="match status" value="1"/>
</dbReference>
<keyword evidence="3" id="KW-0677">Repeat</keyword>
<evidence type="ECO:0000256" key="3">
    <source>
        <dbReference type="ARBA" id="ARBA00022737"/>
    </source>
</evidence>